<feature type="transmembrane region" description="Helical" evidence="2">
    <location>
        <begin position="6"/>
        <end position="29"/>
    </location>
</feature>
<dbReference type="SMART" id="SM00267">
    <property type="entry name" value="GGDEF"/>
    <property type="match status" value="1"/>
</dbReference>
<dbReference type="Pfam" id="PF00990">
    <property type="entry name" value="GGDEF"/>
    <property type="match status" value="1"/>
</dbReference>
<dbReference type="InterPro" id="IPR043128">
    <property type="entry name" value="Rev_trsase/Diguanyl_cyclase"/>
</dbReference>
<dbReference type="CDD" id="cd01949">
    <property type="entry name" value="GGDEF"/>
    <property type="match status" value="1"/>
</dbReference>
<dbReference type="InterPro" id="IPR000160">
    <property type="entry name" value="GGDEF_dom"/>
</dbReference>
<dbReference type="EMBL" id="CP125947">
    <property type="protein sequence ID" value="WHS67814.1"/>
    <property type="molecule type" value="Genomic_DNA"/>
</dbReference>
<evidence type="ECO:0000313" key="5">
    <source>
        <dbReference type="Proteomes" id="UP001240697"/>
    </source>
</evidence>
<feature type="transmembrane region" description="Helical" evidence="2">
    <location>
        <begin position="96"/>
        <end position="112"/>
    </location>
</feature>
<protein>
    <recommendedName>
        <fullName evidence="1">diguanylate cyclase</fullName>
        <ecNumber evidence="1">2.7.7.65</ecNumber>
    </recommendedName>
</protein>
<evidence type="ECO:0000256" key="2">
    <source>
        <dbReference type="SAM" id="Phobius"/>
    </source>
</evidence>
<dbReference type="SUPFAM" id="SSF55073">
    <property type="entry name" value="Nucleotide cyclase"/>
    <property type="match status" value="1"/>
</dbReference>
<dbReference type="PANTHER" id="PTHR45138">
    <property type="entry name" value="REGULATORY COMPONENTS OF SENSORY TRANSDUCTION SYSTEM"/>
    <property type="match status" value="1"/>
</dbReference>
<dbReference type="PANTHER" id="PTHR45138:SF24">
    <property type="entry name" value="DIGUANYLATE CYCLASE DGCC-RELATED"/>
    <property type="match status" value="1"/>
</dbReference>
<dbReference type="Proteomes" id="UP001240697">
    <property type="component" value="Chromosome"/>
</dbReference>
<dbReference type="Gene3D" id="3.30.70.270">
    <property type="match status" value="1"/>
</dbReference>
<keyword evidence="2" id="KW-0472">Membrane</keyword>
<dbReference type="InterPro" id="IPR029787">
    <property type="entry name" value="Nucleotide_cyclase"/>
</dbReference>
<feature type="transmembrane region" description="Helical" evidence="2">
    <location>
        <begin position="154"/>
        <end position="176"/>
    </location>
</feature>
<feature type="transmembrane region" description="Helical" evidence="2">
    <location>
        <begin position="65"/>
        <end position="84"/>
    </location>
</feature>
<reference evidence="4 5" key="1">
    <citation type="submission" date="2023-05" db="EMBL/GenBank/DDBJ databases">
        <authorList>
            <person name="Yin Y."/>
            <person name="Lu Z."/>
        </authorList>
    </citation>
    <scope>NUCLEOTIDE SEQUENCE [LARGE SCALE GENOMIC DNA]</scope>
    <source>
        <strain evidence="4 5">ZM22</strain>
    </source>
</reference>
<accession>A0ABY8SXP1</accession>
<dbReference type="GO" id="GO:0052621">
    <property type="term" value="F:diguanylate cyclase activity"/>
    <property type="evidence" value="ECO:0007669"/>
    <property type="project" value="UniProtKB-EC"/>
</dbReference>
<evidence type="ECO:0000313" key="4">
    <source>
        <dbReference type="EMBL" id="WHS67814.1"/>
    </source>
</evidence>
<keyword evidence="4" id="KW-0548">Nucleotidyltransferase</keyword>
<dbReference type="NCBIfam" id="TIGR00254">
    <property type="entry name" value="GGDEF"/>
    <property type="match status" value="1"/>
</dbReference>
<feature type="domain" description="GGDEF" evidence="3">
    <location>
        <begin position="251"/>
        <end position="382"/>
    </location>
</feature>
<feature type="transmembrane region" description="Helical" evidence="2">
    <location>
        <begin position="188"/>
        <end position="212"/>
    </location>
</feature>
<feature type="transmembrane region" description="Helical" evidence="2">
    <location>
        <begin position="118"/>
        <end position="142"/>
    </location>
</feature>
<keyword evidence="5" id="KW-1185">Reference proteome</keyword>
<name>A0ABY8SXP1_9BURK</name>
<evidence type="ECO:0000259" key="3">
    <source>
        <dbReference type="PROSITE" id="PS50887"/>
    </source>
</evidence>
<evidence type="ECO:0000256" key="1">
    <source>
        <dbReference type="ARBA" id="ARBA00012528"/>
    </source>
</evidence>
<dbReference type="PROSITE" id="PS50887">
    <property type="entry name" value="GGDEF"/>
    <property type="match status" value="1"/>
</dbReference>
<dbReference type="InterPro" id="IPR050469">
    <property type="entry name" value="Diguanylate_Cyclase"/>
</dbReference>
<dbReference type="EC" id="2.7.7.65" evidence="1"/>
<organism evidence="4 5">
    <name type="scientific">Comamonas resistens</name>
    <dbReference type="NCBI Taxonomy" id="3046670"/>
    <lineage>
        <taxon>Bacteria</taxon>
        <taxon>Pseudomonadati</taxon>
        <taxon>Pseudomonadota</taxon>
        <taxon>Betaproteobacteria</taxon>
        <taxon>Burkholderiales</taxon>
        <taxon>Comamonadaceae</taxon>
        <taxon>Comamonas</taxon>
    </lineage>
</organism>
<dbReference type="RefSeq" id="WP_283488837.1">
    <property type="nucleotide sequence ID" value="NZ_CP125947.1"/>
</dbReference>
<gene>
    <name evidence="4" type="ORF">QMY55_12135</name>
</gene>
<proteinExistence type="predicted"/>
<sequence>MFANNDFILVITPSLAMLVLALLLLIAWLVQRSQRFLLWQSGAYSLAALPLGLQSLLPLEELNRYALFIGSFYLLGAWCLAKSWAERWRVSAQPHTALLIAAITLTALYYFSHIEQSAWARVSSFSFGSGLVLALPILEVRAKKVPSDWLDKSLLWLSITFTVYTFTRPILIWLLGYSDLRSLPSSPYWLLTLISILSFSLLFTVVMSAIAVRDTVHKLRDERDHDPLTRMLNRRSFQERAQKHLGDPKLYPMAVLACDIDHFKRINDTWGHERGDQVLQLVSSILQNNLRQHDLVARFGGEEFVILLTDITLRDAELLAQQIQCDLGSKNAVLPSGPKLTMSFGISPISASFQLEQALKEADHLLYQAKNAGRDRVHISGVMYPDIFIDSAQSEVIA</sequence>
<keyword evidence="2" id="KW-0812">Transmembrane</keyword>
<keyword evidence="2" id="KW-1133">Transmembrane helix</keyword>
<keyword evidence="4" id="KW-0808">Transferase</keyword>